<accession>A0A8B7YCI3</accession>
<organism evidence="9 11">
    <name type="scientific">Acanthaster planci</name>
    <name type="common">Crown-of-thorns starfish</name>
    <dbReference type="NCBI Taxonomy" id="133434"/>
    <lineage>
        <taxon>Eukaryota</taxon>
        <taxon>Metazoa</taxon>
        <taxon>Echinodermata</taxon>
        <taxon>Eleutherozoa</taxon>
        <taxon>Asterozoa</taxon>
        <taxon>Asteroidea</taxon>
        <taxon>Valvatacea</taxon>
        <taxon>Valvatida</taxon>
        <taxon>Acanthasteridae</taxon>
        <taxon>Acanthaster</taxon>
    </lineage>
</organism>
<dbReference type="GO" id="GO:0015171">
    <property type="term" value="F:amino acid transmembrane transporter activity"/>
    <property type="evidence" value="ECO:0007669"/>
    <property type="project" value="TreeGrafter"/>
</dbReference>
<dbReference type="OMA" id="RVGMKWA"/>
<protein>
    <submittedName>
        <fullName evidence="10 11">Cationic amino acid transporter 4-like</fullName>
    </submittedName>
</protein>
<dbReference type="KEGG" id="aplc:110979068"/>
<dbReference type="RefSeq" id="XP_022090262.1">
    <property type="nucleotide sequence ID" value="XM_022234570.1"/>
</dbReference>
<feature type="transmembrane region" description="Helical" evidence="7">
    <location>
        <begin position="358"/>
        <end position="379"/>
    </location>
</feature>
<dbReference type="RefSeq" id="XP_022090261.1">
    <property type="nucleotide sequence ID" value="XM_022234569.1"/>
</dbReference>
<keyword evidence="4 7" id="KW-1133">Transmembrane helix</keyword>
<evidence type="ECO:0000256" key="4">
    <source>
        <dbReference type="ARBA" id="ARBA00022989"/>
    </source>
</evidence>
<gene>
    <name evidence="10 11" type="primary">LOC110979068</name>
</gene>
<keyword evidence="5 7" id="KW-0472">Membrane</keyword>
<feature type="transmembrane region" description="Helical" evidence="7">
    <location>
        <begin position="167"/>
        <end position="184"/>
    </location>
</feature>
<sequence length="644" mass="69611">MAFCCSALKSVCRLKTIDVNSTESQFKRCLTTVDLTILGMGTMMGSGLYVLTGVVAKETAGPAVILSYLIAAIVSIMAAMCYAEFGSRVPVTGSAYTYTYVTIGELWAFVIGWNLVLEYVVGGAAVARSFSGYLDEMIGYRLSNFTKNVIFGGHAIHIQYFAEYPDLFSGILLVFVLLFVILGAKVSARCLNVMVTVNLSVVVFVFVSGTFLGDLRNWSDFLPFGFAGAFSGAASCFFAFTGFDTIALSSEEALDHEKGVPRATGLSIVFAGLSYVAVSVSLTLTMPYYEIHEEAAFSYALALHGLVWAKYVVGLGALCGMFTSLLGTLFSLPRSVYAMANDGLLFAFLAKVSERTRVPVVAAVLFGLLSAVLAVVFDLAALVEFMSIGVLMAYAIVAGAVIVLRYKPSHGLKSSRASSVEPAMPLSDSDGEEKGMVAPEEANTDGELLDVLEAEGSLKRHFRFLTFLADREPGEVVCVCLFLTVILQTSVVVFGVVAWESIEAGEWWAALSMILLVTLAIVTFLPIPMHNQTRNGHGYSVPLVPYLPMVSILCDIILMVLLKPVTWVRFAIWAGLGLLVYGSYGYCNSVEGRERKATSNQPKYKIITNDNVTSPLSLYGTISLQQPKSADQDTETEKTIKTEL</sequence>
<evidence type="ECO:0000313" key="9">
    <source>
        <dbReference type="Proteomes" id="UP000694845"/>
    </source>
</evidence>
<dbReference type="PANTHER" id="PTHR43243:SF4">
    <property type="entry name" value="CATIONIC AMINO ACID TRANSPORTER 4"/>
    <property type="match status" value="1"/>
</dbReference>
<feature type="transmembrane region" description="Helical" evidence="7">
    <location>
        <begin position="264"/>
        <end position="288"/>
    </location>
</feature>
<dbReference type="PANTHER" id="PTHR43243">
    <property type="entry name" value="INNER MEMBRANE TRANSPORTER YGJI-RELATED"/>
    <property type="match status" value="1"/>
</dbReference>
<feature type="transmembrane region" description="Helical" evidence="7">
    <location>
        <begin position="385"/>
        <end position="406"/>
    </location>
</feature>
<evidence type="ECO:0000256" key="1">
    <source>
        <dbReference type="ARBA" id="ARBA00004141"/>
    </source>
</evidence>
<feature type="transmembrane region" description="Helical" evidence="7">
    <location>
        <begin position="35"/>
        <end position="56"/>
    </location>
</feature>
<feature type="transmembrane region" description="Helical" evidence="7">
    <location>
        <begin position="567"/>
        <end position="587"/>
    </location>
</feature>
<evidence type="ECO:0000256" key="6">
    <source>
        <dbReference type="SAM" id="MobiDB-lite"/>
    </source>
</evidence>
<evidence type="ECO:0000256" key="3">
    <source>
        <dbReference type="ARBA" id="ARBA00022692"/>
    </source>
</evidence>
<comment type="subcellular location">
    <subcellularLocation>
        <location evidence="1">Membrane</location>
        <topology evidence="1">Multi-pass membrane protein</topology>
    </subcellularLocation>
</comment>
<reference evidence="10 11" key="1">
    <citation type="submission" date="2025-04" db="UniProtKB">
        <authorList>
            <consortium name="RefSeq"/>
        </authorList>
    </citation>
    <scope>IDENTIFICATION</scope>
</reference>
<feature type="transmembrane region" description="Helical" evidence="7">
    <location>
        <begin position="62"/>
        <end position="83"/>
    </location>
</feature>
<proteinExistence type="predicted"/>
<feature type="domain" description="Cationic amino acid transporter C-terminal" evidence="8">
    <location>
        <begin position="539"/>
        <end position="588"/>
    </location>
</feature>
<keyword evidence="9" id="KW-1185">Reference proteome</keyword>
<dbReference type="Gene3D" id="1.20.1740.10">
    <property type="entry name" value="Amino acid/polyamine transporter I"/>
    <property type="match status" value="1"/>
</dbReference>
<dbReference type="PIRSF" id="PIRSF006060">
    <property type="entry name" value="AA_transporter"/>
    <property type="match status" value="1"/>
</dbReference>
<dbReference type="GeneID" id="110979068"/>
<keyword evidence="2" id="KW-0813">Transport</keyword>
<feature type="region of interest" description="Disordered" evidence="6">
    <location>
        <begin position="412"/>
        <end position="436"/>
    </location>
</feature>
<feature type="transmembrane region" description="Helical" evidence="7">
    <location>
        <begin position="539"/>
        <end position="561"/>
    </location>
</feature>
<feature type="transmembrane region" description="Helical" evidence="7">
    <location>
        <begin position="476"/>
        <end position="499"/>
    </location>
</feature>
<evidence type="ECO:0000256" key="7">
    <source>
        <dbReference type="SAM" id="Phobius"/>
    </source>
</evidence>
<evidence type="ECO:0000313" key="10">
    <source>
        <dbReference type="RefSeq" id="XP_022090261.1"/>
    </source>
</evidence>
<keyword evidence="3 7" id="KW-0812">Transmembrane</keyword>
<dbReference type="Pfam" id="PF13906">
    <property type="entry name" value="AA_permease_C"/>
    <property type="match status" value="1"/>
</dbReference>
<dbReference type="Proteomes" id="UP000694845">
    <property type="component" value="Unplaced"/>
</dbReference>
<feature type="transmembrane region" description="Helical" evidence="7">
    <location>
        <begin position="505"/>
        <end position="527"/>
    </location>
</feature>
<evidence type="ECO:0000256" key="2">
    <source>
        <dbReference type="ARBA" id="ARBA00022448"/>
    </source>
</evidence>
<evidence type="ECO:0000313" key="11">
    <source>
        <dbReference type="RefSeq" id="XP_022090262.1"/>
    </source>
</evidence>
<dbReference type="AlphaFoldDB" id="A0A8B7YCI3"/>
<feature type="transmembrane region" description="Helical" evidence="7">
    <location>
        <begin position="308"/>
        <end position="332"/>
    </location>
</feature>
<dbReference type="Pfam" id="PF13520">
    <property type="entry name" value="AA_permease_2"/>
    <property type="match status" value="1"/>
</dbReference>
<evidence type="ECO:0000256" key="5">
    <source>
        <dbReference type="ARBA" id="ARBA00023136"/>
    </source>
</evidence>
<feature type="transmembrane region" description="Helical" evidence="7">
    <location>
        <begin position="224"/>
        <end position="243"/>
    </location>
</feature>
<dbReference type="OrthoDB" id="3900342at2759"/>
<dbReference type="InterPro" id="IPR002293">
    <property type="entry name" value="AA/rel_permease1"/>
</dbReference>
<dbReference type="GO" id="GO:0005886">
    <property type="term" value="C:plasma membrane"/>
    <property type="evidence" value="ECO:0007669"/>
    <property type="project" value="TreeGrafter"/>
</dbReference>
<name>A0A8B7YCI3_ACAPL</name>
<feature type="transmembrane region" description="Helical" evidence="7">
    <location>
        <begin position="191"/>
        <end position="212"/>
    </location>
</feature>
<evidence type="ECO:0000259" key="8">
    <source>
        <dbReference type="Pfam" id="PF13906"/>
    </source>
</evidence>
<dbReference type="InterPro" id="IPR029485">
    <property type="entry name" value="CAT_C"/>
</dbReference>